<feature type="region of interest" description="Disordered" evidence="1">
    <location>
        <begin position="1"/>
        <end position="20"/>
    </location>
</feature>
<feature type="region of interest" description="Disordered" evidence="1">
    <location>
        <begin position="337"/>
        <end position="358"/>
    </location>
</feature>
<dbReference type="RefSeq" id="WP_141270256.1">
    <property type="nucleotide sequence ID" value="NZ_BJNW01000021.1"/>
</dbReference>
<dbReference type="InterPro" id="IPR026898">
    <property type="entry name" value="PrsW"/>
</dbReference>
<dbReference type="OrthoDB" id="4524442at2"/>
<evidence type="ECO:0000256" key="2">
    <source>
        <dbReference type="SAM" id="Phobius"/>
    </source>
</evidence>
<feature type="transmembrane region" description="Helical" evidence="2">
    <location>
        <begin position="36"/>
        <end position="57"/>
    </location>
</feature>
<evidence type="ECO:0000256" key="1">
    <source>
        <dbReference type="SAM" id="MobiDB-lite"/>
    </source>
</evidence>
<protein>
    <submittedName>
        <fullName evidence="3">Protease PrsW</fullName>
    </submittedName>
</protein>
<keyword evidence="3" id="KW-0645">Protease</keyword>
<dbReference type="PANTHER" id="PTHR36844">
    <property type="entry name" value="PROTEASE PRSW"/>
    <property type="match status" value="1"/>
</dbReference>
<feature type="transmembrane region" description="Helical" evidence="2">
    <location>
        <begin position="97"/>
        <end position="115"/>
    </location>
</feature>
<gene>
    <name evidence="3" type="ORF">KVA01_21600</name>
</gene>
<proteinExistence type="predicted"/>
<name>A0A4Y4D498_KOCVA</name>
<keyword evidence="2" id="KW-1133">Transmembrane helix</keyword>
<feature type="transmembrane region" description="Helical" evidence="2">
    <location>
        <begin position="275"/>
        <end position="299"/>
    </location>
</feature>
<dbReference type="PANTHER" id="PTHR36844:SF1">
    <property type="entry name" value="PROTEASE PRSW"/>
    <property type="match status" value="1"/>
</dbReference>
<keyword evidence="2" id="KW-0812">Transmembrane</keyword>
<sequence length="388" mass="41819">MSSTPASPARRDLAVQDPTSLDGPGYKHEFFRPRSAVWWLFCILVGLGGPGVILAVAKSFTAAKEPLLAIAPIFAVTLALFAVVVLWADPYRARRPWILTLAVVYGATVPTWLALHANEHLFALTAKLLPAGVGADWGAAVAGPTSEEWGKTLGVVIIMLVASRTLRRPMHGLLVGAFVGLGFQILENVSYAANNAPSNANDDFTGAFSVTLLRSAIGISSHWLYTAIIGVGVAFLLGRTVKRHSVIVRTATFVGFFLLGWGMHFLWNAPSPEEAAAVLMLVKIVITITIFILVARLAWSEERRYLAQAATGLREGGWGPTLDLDLADGTVTSAAGTRKERRKGLKEARKSGGRGRKKTVKTLRERYLDALQAWGRRGTGVDELPTVS</sequence>
<evidence type="ECO:0000313" key="4">
    <source>
        <dbReference type="Proteomes" id="UP000315730"/>
    </source>
</evidence>
<keyword evidence="4" id="KW-1185">Reference proteome</keyword>
<feature type="transmembrane region" description="Helical" evidence="2">
    <location>
        <begin position="213"/>
        <end position="238"/>
    </location>
</feature>
<accession>A0A4Y4D498</accession>
<dbReference type="Proteomes" id="UP000315730">
    <property type="component" value="Unassembled WGS sequence"/>
</dbReference>
<dbReference type="EMBL" id="BJNW01000021">
    <property type="protein sequence ID" value="GED00006.1"/>
    <property type="molecule type" value="Genomic_DNA"/>
</dbReference>
<keyword evidence="2" id="KW-0472">Membrane</keyword>
<dbReference type="STRING" id="1272.GCA_900014985_00873"/>
<comment type="caution">
    <text evidence="3">The sequence shown here is derived from an EMBL/GenBank/DDBJ whole genome shotgun (WGS) entry which is preliminary data.</text>
</comment>
<evidence type="ECO:0000313" key="3">
    <source>
        <dbReference type="EMBL" id="GED00006.1"/>
    </source>
</evidence>
<feature type="transmembrane region" description="Helical" evidence="2">
    <location>
        <begin position="250"/>
        <end position="269"/>
    </location>
</feature>
<dbReference type="AlphaFoldDB" id="A0A4Y4D498"/>
<dbReference type="GO" id="GO:0008233">
    <property type="term" value="F:peptidase activity"/>
    <property type="evidence" value="ECO:0007669"/>
    <property type="project" value="UniProtKB-KW"/>
</dbReference>
<dbReference type="GO" id="GO:0006508">
    <property type="term" value="P:proteolysis"/>
    <property type="evidence" value="ECO:0007669"/>
    <property type="project" value="UniProtKB-KW"/>
</dbReference>
<dbReference type="Pfam" id="PF13367">
    <property type="entry name" value="PrsW-protease"/>
    <property type="match status" value="1"/>
</dbReference>
<organism evidence="3 4">
    <name type="scientific">Kocuria varians</name>
    <name type="common">Micrococcus varians</name>
    <dbReference type="NCBI Taxonomy" id="1272"/>
    <lineage>
        <taxon>Bacteria</taxon>
        <taxon>Bacillati</taxon>
        <taxon>Actinomycetota</taxon>
        <taxon>Actinomycetes</taxon>
        <taxon>Micrococcales</taxon>
        <taxon>Micrococcaceae</taxon>
        <taxon>Kocuria</taxon>
    </lineage>
</organism>
<feature type="transmembrane region" description="Helical" evidence="2">
    <location>
        <begin position="69"/>
        <end position="88"/>
    </location>
</feature>
<keyword evidence="3" id="KW-0378">Hydrolase</keyword>
<reference evidence="3 4" key="1">
    <citation type="submission" date="2019-06" db="EMBL/GenBank/DDBJ databases">
        <title>Whole genome shotgun sequence of Kocuria varians NBRC 15358.</title>
        <authorList>
            <person name="Hosoyama A."/>
            <person name="Uohara A."/>
            <person name="Ohji S."/>
            <person name="Ichikawa N."/>
        </authorList>
    </citation>
    <scope>NUCLEOTIDE SEQUENCE [LARGE SCALE GENOMIC DNA]</scope>
    <source>
        <strain evidence="3 4">NBRC 15358</strain>
    </source>
</reference>